<dbReference type="AlphaFoldDB" id="A0A5N6R4I6"/>
<dbReference type="Proteomes" id="UP000327013">
    <property type="component" value="Chromosome 5"/>
</dbReference>
<sequence length="90" mass="10023">MSPPHQLLLHMHNTYVAHADDQDPSTCLLCSPKSPSFRVPQTLTQSHSQLTPVAFNAAPLHLLLTHTHCSLHHNYMCIPFSPIALSFISQ</sequence>
<keyword evidence="2" id="KW-1185">Reference proteome</keyword>
<evidence type="ECO:0000313" key="1">
    <source>
        <dbReference type="EMBL" id="KAE8055890.1"/>
    </source>
</evidence>
<gene>
    <name evidence="1" type="ORF">FH972_012701</name>
</gene>
<reference evidence="1 2" key="1">
    <citation type="submission" date="2019-06" db="EMBL/GenBank/DDBJ databases">
        <title>A chromosomal-level reference genome of Carpinus fangiana (Coryloideae, Betulaceae).</title>
        <authorList>
            <person name="Yang X."/>
            <person name="Wang Z."/>
            <person name="Zhang L."/>
            <person name="Hao G."/>
            <person name="Liu J."/>
            <person name="Yang Y."/>
        </authorList>
    </citation>
    <scope>NUCLEOTIDE SEQUENCE [LARGE SCALE GENOMIC DNA]</scope>
    <source>
        <strain evidence="1">Cfa_2016G</strain>
        <tissue evidence="1">Leaf</tissue>
    </source>
</reference>
<accession>A0A5N6R4I6</accession>
<dbReference type="EMBL" id="CM017325">
    <property type="protein sequence ID" value="KAE8055890.1"/>
    <property type="molecule type" value="Genomic_DNA"/>
</dbReference>
<proteinExistence type="predicted"/>
<evidence type="ECO:0000313" key="2">
    <source>
        <dbReference type="Proteomes" id="UP000327013"/>
    </source>
</evidence>
<name>A0A5N6R4I6_9ROSI</name>
<organism evidence="1 2">
    <name type="scientific">Carpinus fangiana</name>
    <dbReference type="NCBI Taxonomy" id="176857"/>
    <lineage>
        <taxon>Eukaryota</taxon>
        <taxon>Viridiplantae</taxon>
        <taxon>Streptophyta</taxon>
        <taxon>Embryophyta</taxon>
        <taxon>Tracheophyta</taxon>
        <taxon>Spermatophyta</taxon>
        <taxon>Magnoliopsida</taxon>
        <taxon>eudicotyledons</taxon>
        <taxon>Gunneridae</taxon>
        <taxon>Pentapetalae</taxon>
        <taxon>rosids</taxon>
        <taxon>fabids</taxon>
        <taxon>Fagales</taxon>
        <taxon>Betulaceae</taxon>
        <taxon>Carpinus</taxon>
    </lineage>
</organism>
<protein>
    <submittedName>
        <fullName evidence="1">Uncharacterized protein</fullName>
    </submittedName>
</protein>